<evidence type="ECO:0000256" key="8">
    <source>
        <dbReference type="NCBIfam" id="TIGR01529"/>
    </source>
</evidence>
<dbReference type="EMBL" id="CP009335">
    <property type="protein sequence ID" value="AJG76549.1"/>
    <property type="molecule type" value="Genomic_DNA"/>
</dbReference>
<keyword evidence="4 7" id="KW-0805">Transcription regulation</keyword>
<dbReference type="GO" id="GO:1900079">
    <property type="term" value="P:regulation of arginine biosynthetic process"/>
    <property type="evidence" value="ECO:0007669"/>
    <property type="project" value="UniProtKB-UniRule"/>
</dbReference>
<evidence type="ECO:0000256" key="3">
    <source>
        <dbReference type="ARBA" id="ARBA00022490"/>
    </source>
</evidence>
<evidence type="ECO:0000256" key="6">
    <source>
        <dbReference type="ARBA" id="ARBA00023163"/>
    </source>
</evidence>
<dbReference type="InterPro" id="IPR036390">
    <property type="entry name" value="WH_DNA-bd_sf"/>
</dbReference>
<name>A0A0B5NFJ7_BACTU</name>
<dbReference type="PANTHER" id="PTHR34471:SF1">
    <property type="entry name" value="ARGININE REPRESSOR"/>
    <property type="match status" value="1"/>
</dbReference>
<dbReference type="GO" id="GO:0005737">
    <property type="term" value="C:cytoplasm"/>
    <property type="evidence" value="ECO:0007669"/>
    <property type="project" value="UniProtKB-SubCell"/>
</dbReference>
<keyword evidence="3 7" id="KW-0963">Cytoplasm</keyword>
<dbReference type="InterPro" id="IPR036388">
    <property type="entry name" value="WH-like_DNA-bd_sf"/>
</dbReference>
<comment type="pathway">
    <text evidence="7">Amino-acid biosynthesis; L-arginine biosynthesis [regulation].</text>
</comment>
<evidence type="ECO:0000313" key="14">
    <source>
        <dbReference type="Proteomes" id="UP000501107"/>
    </source>
</evidence>
<dbReference type="RefSeq" id="WP_000711842.1">
    <property type="nucleotide sequence ID" value="NZ_CP009335.1"/>
</dbReference>
<dbReference type="SMR" id="A0A0B5NFJ7"/>
<evidence type="ECO:0000313" key="12">
    <source>
        <dbReference type="EMBL" id="QKH25378.1"/>
    </source>
</evidence>
<evidence type="ECO:0000313" key="11">
    <source>
        <dbReference type="EMBL" id="AJG76549.1"/>
    </source>
</evidence>
<evidence type="ECO:0000256" key="1">
    <source>
        <dbReference type="ARBA" id="ARBA00004496"/>
    </source>
</evidence>
<evidence type="ECO:0000256" key="5">
    <source>
        <dbReference type="ARBA" id="ARBA00023125"/>
    </source>
</evidence>
<dbReference type="PRINTS" id="PR01467">
    <property type="entry name" value="ARGREPRESSOR"/>
</dbReference>
<feature type="domain" description="Arginine repressor DNA-binding" evidence="9">
    <location>
        <begin position="1"/>
        <end position="68"/>
    </location>
</feature>
<sequence length="149" mass="17406">MKKEKRQRLIKQFVKEYEIEKQERLVELLAKKDVLVTQATVSRDIRELNLTKVPSQEGLMIYKIFSEEHLQTDIKLKKKLREVVVKIDCVEQLMVIKTLPGNAHVIGVLFDELDWKEKIGCICGNDTCLIISQSKSDREILEERLNLII</sequence>
<dbReference type="InterPro" id="IPR001669">
    <property type="entry name" value="Arg_repress"/>
</dbReference>
<dbReference type="InterPro" id="IPR036251">
    <property type="entry name" value="Arg_repress_C_sf"/>
</dbReference>
<dbReference type="Proteomes" id="UP000501107">
    <property type="component" value="Chromosome"/>
</dbReference>
<keyword evidence="6 7" id="KW-0804">Transcription</keyword>
<dbReference type="GO" id="GO:0003700">
    <property type="term" value="F:DNA-binding transcription factor activity"/>
    <property type="evidence" value="ECO:0007669"/>
    <property type="project" value="UniProtKB-UniRule"/>
</dbReference>
<dbReference type="GO" id="GO:0006526">
    <property type="term" value="P:L-arginine biosynthetic process"/>
    <property type="evidence" value="ECO:0007669"/>
    <property type="project" value="UniProtKB-UniPathway"/>
</dbReference>
<dbReference type="EMBL" id="CP053980">
    <property type="protein sequence ID" value="QKH25378.1"/>
    <property type="molecule type" value="Genomic_DNA"/>
</dbReference>
<evidence type="ECO:0000256" key="7">
    <source>
        <dbReference type="HAMAP-Rule" id="MF_00173"/>
    </source>
</evidence>
<dbReference type="Pfam" id="PF02863">
    <property type="entry name" value="Arg_repressor_C"/>
    <property type="match status" value="1"/>
</dbReference>
<comment type="function">
    <text evidence="7">Regulates arginine biosynthesis genes.</text>
</comment>
<dbReference type="Pfam" id="PF01316">
    <property type="entry name" value="Arg_repressor"/>
    <property type="match status" value="1"/>
</dbReference>
<dbReference type="InterPro" id="IPR020900">
    <property type="entry name" value="Arg_repress_DNA-bd"/>
</dbReference>
<keyword evidence="7" id="KW-0055">Arginine biosynthesis</keyword>
<dbReference type="HAMAP" id="MF_00173">
    <property type="entry name" value="Arg_repressor"/>
    <property type="match status" value="1"/>
</dbReference>
<evidence type="ECO:0000259" key="10">
    <source>
        <dbReference type="Pfam" id="PF02863"/>
    </source>
</evidence>
<protein>
    <recommendedName>
        <fullName evidence="7 8">Arginine repressor</fullName>
    </recommendedName>
</protein>
<dbReference type="SUPFAM" id="SSF55252">
    <property type="entry name" value="C-terminal domain of arginine repressor"/>
    <property type="match status" value="1"/>
</dbReference>
<dbReference type="GO" id="GO:0051259">
    <property type="term" value="P:protein complex oligomerization"/>
    <property type="evidence" value="ECO:0007669"/>
    <property type="project" value="InterPro"/>
</dbReference>
<evidence type="ECO:0000256" key="4">
    <source>
        <dbReference type="ARBA" id="ARBA00023015"/>
    </source>
</evidence>
<dbReference type="InterPro" id="IPR020899">
    <property type="entry name" value="Arg_repress_C"/>
</dbReference>
<dbReference type="Gene3D" id="3.30.1360.40">
    <property type="match status" value="1"/>
</dbReference>
<keyword evidence="7" id="KW-0678">Repressor</keyword>
<comment type="similarity">
    <text evidence="2 7">Belongs to the ArgR family.</text>
</comment>
<dbReference type="Proteomes" id="UP000031876">
    <property type="component" value="Chromosome"/>
</dbReference>
<organism evidence="12 14">
    <name type="scientific">Bacillus thuringiensis</name>
    <dbReference type="NCBI Taxonomy" id="1428"/>
    <lineage>
        <taxon>Bacteria</taxon>
        <taxon>Bacillati</taxon>
        <taxon>Bacillota</taxon>
        <taxon>Bacilli</taxon>
        <taxon>Bacillales</taxon>
        <taxon>Bacillaceae</taxon>
        <taxon>Bacillus</taxon>
        <taxon>Bacillus cereus group</taxon>
    </lineage>
</organism>
<feature type="domain" description="Arginine repressor C-terminal" evidence="10">
    <location>
        <begin position="80"/>
        <end position="145"/>
    </location>
</feature>
<dbReference type="PANTHER" id="PTHR34471">
    <property type="entry name" value="ARGININE REPRESSOR"/>
    <property type="match status" value="1"/>
</dbReference>
<dbReference type="AlphaFoldDB" id="A0A0B5NFJ7"/>
<evidence type="ECO:0000256" key="2">
    <source>
        <dbReference type="ARBA" id="ARBA00008316"/>
    </source>
</evidence>
<keyword evidence="7" id="KW-0028">Amino-acid biosynthesis</keyword>
<evidence type="ECO:0000259" key="9">
    <source>
        <dbReference type="Pfam" id="PF01316"/>
    </source>
</evidence>
<dbReference type="GO" id="GO:0003677">
    <property type="term" value="F:DNA binding"/>
    <property type="evidence" value="ECO:0007669"/>
    <property type="project" value="UniProtKB-KW"/>
</dbReference>
<dbReference type="NCBIfam" id="TIGR01529">
    <property type="entry name" value="argR_whole"/>
    <property type="match status" value="1"/>
</dbReference>
<proteinExistence type="inferred from homology"/>
<gene>
    <name evidence="7 12" type="primary">argR</name>
    <name evidence="11" type="ORF">BF38_1657</name>
    <name evidence="12" type="ORF">FOC89_15960</name>
</gene>
<dbReference type="Gene3D" id="1.10.10.10">
    <property type="entry name" value="Winged helix-like DNA-binding domain superfamily/Winged helix DNA-binding domain"/>
    <property type="match status" value="1"/>
</dbReference>
<dbReference type="UniPathway" id="UPA00068"/>
<dbReference type="SUPFAM" id="SSF46785">
    <property type="entry name" value="Winged helix' DNA-binding domain"/>
    <property type="match status" value="1"/>
</dbReference>
<dbReference type="GO" id="GO:0034618">
    <property type="term" value="F:arginine binding"/>
    <property type="evidence" value="ECO:0007669"/>
    <property type="project" value="InterPro"/>
</dbReference>
<reference evidence="11 13" key="1">
    <citation type="journal article" date="2015" name="Genome Announc.">
        <title>Complete genome sequences for 35 biothreat assay-relevant bacillus species.</title>
        <authorList>
            <person name="Johnson S.L."/>
            <person name="Daligault H.E."/>
            <person name="Davenport K.W."/>
            <person name="Jaissle J."/>
            <person name="Frey K.G."/>
            <person name="Ladner J.T."/>
            <person name="Broomall S.M."/>
            <person name="Bishop-Lilly K.A."/>
            <person name="Bruce D.C."/>
            <person name="Gibbons H.S."/>
            <person name="Coyne S.R."/>
            <person name="Lo C.C."/>
            <person name="Meincke L."/>
            <person name="Munk A.C."/>
            <person name="Koroleva G.I."/>
            <person name="Rosenzweig C.N."/>
            <person name="Palacios G.F."/>
            <person name="Redden C.L."/>
            <person name="Minogue T.D."/>
            <person name="Chain P.S."/>
        </authorList>
    </citation>
    <scope>NUCLEOTIDE SEQUENCE [LARGE SCALE GENOMIC DNA]</scope>
    <source>
        <strain evidence="11 13">HD1011</strain>
    </source>
</reference>
<comment type="subcellular location">
    <subcellularLocation>
        <location evidence="1 7">Cytoplasm</location>
    </subcellularLocation>
</comment>
<evidence type="ECO:0000313" key="13">
    <source>
        <dbReference type="Proteomes" id="UP000031876"/>
    </source>
</evidence>
<keyword evidence="5 7" id="KW-0238">DNA-binding</keyword>
<accession>A0A0B5NFJ7</accession>
<dbReference type="KEGG" id="btw:BF38_1657"/>
<reference evidence="12 14" key="2">
    <citation type="submission" date="2020-05" db="EMBL/GenBank/DDBJ databases">
        <title>FDA dAtabase for Regulatory Grade micrObial Sequences (FDA-ARGOS): Supporting development and validation of Infectious Disease Dx tests.</title>
        <authorList>
            <person name="Nelson B."/>
            <person name="Plummer A."/>
            <person name="Tallon L."/>
            <person name="Sadzewicz L."/>
            <person name="Zhao X."/>
            <person name="Vavikolanu K."/>
            <person name="Mehta A."/>
            <person name="Aluvathingal J."/>
            <person name="Nadendla S."/>
            <person name="Myers T."/>
            <person name="Yan Y."/>
            <person name="Sichtig H."/>
        </authorList>
    </citation>
    <scope>NUCLEOTIDE SEQUENCE [LARGE SCALE GENOMIC DNA]</scope>
    <source>
        <strain evidence="12 14">FDAARGOS_795</strain>
    </source>
</reference>